<feature type="compositionally biased region" description="Acidic residues" evidence="1">
    <location>
        <begin position="116"/>
        <end position="133"/>
    </location>
</feature>
<evidence type="ECO:0000256" key="1">
    <source>
        <dbReference type="SAM" id="MobiDB-lite"/>
    </source>
</evidence>
<name>A0A540NGP5_MALBA</name>
<proteinExistence type="predicted"/>
<comment type="caution">
    <text evidence="2">The sequence shown here is derived from an EMBL/GenBank/DDBJ whole genome shotgun (WGS) entry which is preliminary data.</text>
</comment>
<dbReference type="EMBL" id="VIEB01000045">
    <property type="protein sequence ID" value="TQE10189.1"/>
    <property type="molecule type" value="Genomic_DNA"/>
</dbReference>
<protein>
    <submittedName>
        <fullName evidence="2">Uncharacterized protein</fullName>
    </submittedName>
</protein>
<keyword evidence="3" id="KW-1185">Reference proteome</keyword>
<feature type="region of interest" description="Disordered" evidence="1">
    <location>
        <begin position="112"/>
        <end position="133"/>
    </location>
</feature>
<gene>
    <name evidence="2" type="ORF">C1H46_004161</name>
</gene>
<dbReference type="AlphaFoldDB" id="A0A540NGP5"/>
<dbReference type="Proteomes" id="UP000315295">
    <property type="component" value="Unassembled WGS sequence"/>
</dbReference>
<reference evidence="2 3" key="1">
    <citation type="journal article" date="2019" name="G3 (Bethesda)">
        <title>Sequencing of a Wild Apple (Malus baccata) Genome Unravels the Differences Between Cultivated and Wild Apple Species Regarding Disease Resistance and Cold Tolerance.</title>
        <authorList>
            <person name="Chen X."/>
        </authorList>
    </citation>
    <scope>NUCLEOTIDE SEQUENCE [LARGE SCALE GENOMIC DNA]</scope>
    <source>
        <strain evidence="3">cv. Shandingzi</strain>
        <tissue evidence="2">Leaves</tissue>
    </source>
</reference>
<evidence type="ECO:0000313" key="2">
    <source>
        <dbReference type="EMBL" id="TQE10189.1"/>
    </source>
</evidence>
<sequence length="133" mass="15742">MVMWKEMWRMKKKKVRKVKGGRDLDEATKGFSYAFQEQRLLTWGDDANVVIPNTFTPDTNDADNLKVQIKELNVALVYEKDISKRKVLKKMEELTEEVNELGREVKVKYVEGKNEVEEEEQKDVEKEEEKDEE</sequence>
<evidence type="ECO:0000313" key="3">
    <source>
        <dbReference type="Proteomes" id="UP000315295"/>
    </source>
</evidence>
<accession>A0A540NGP5</accession>
<organism evidence="2 3">
    <name type="scientific">Malus baccata</name>
    <name type="common">Siberian crab apple</name>
    <name type="synonym">Pyrus baccata</name>
    <dbReference type="NCBI Taxonomy" id="106549"/>
    <lineage>
        <taxon>Eukaryota</taxon>
        <taxon>Viridiplantae</taxon>
        <taxon>Streptophyta</taxon>
        <taxon>Embryophyta</taxon>
        <taxon>Tracheophyta</taxon>
        <taxon>Spermatophyta</taxon>
        <taxon>Magnoliopsida</taxon>
        <taxon>eudicotyledons</taxon>
        <taxon>Gunneridae</taxon>
        <taxon>Pentapetalae</taxon>
        <taxon>rosids</taxon>
        <taxon>fabids</taxon>
        <taxon>Rosales</taxon>
        <taxon>Rosaceae</taxon>
        <taxon>Amygdaloideae</taxon>
        <taxon>Maleae</taxon>
        <taxon>Malus</taxon>
    </lineage>
</organism>